<accession>A0A1B2EK32</accession>
<dbReference type="AlphaFoldDB" id="A0A1B2EK32"/>
<dbReference type="PANTHER" id="PTHR33840">
    <property type="match status" value="1"/>
</dbReference>
<dbReference type="Pfam" id="PF09994">
    <property type="entry name" value="T6SS_Tle1-like_cat"/>
    <property type="match status" value="1"/>
</dbReference>
<organism evidence="3">
    <name type="scientific">Microvirga ossetica</name>
    <dbReference type="NCBI Taxonomy" id="1882682"/>
    <lineage>
        <taxon>Bacteria</taxon>
        <taxon>Pseudomonadati</taxon>
        <taxon>Pseudomonadota</taxon>
        <taxon>Alphaproteobacteria</taxon>
        <taxon>Hyphomicrobiales</taxon>
        <taxon>Methylobacteriaceae</taxon>
        <taxon>Microvirga</taxon>
    </lineage>
</organism>
<evidence type="ECO:0000313" key="3">
    <source>
        <dbReference type="EMBL" id="ANY80299.1"/>
    </source>
</evidence>
<dbReference type="OrthoDB" id="4378831at2"/>
<dbReference type="KEGG" id="moc:BB934_20400"/>
<dbReference type="EMBL" id="CP016616">
    <property type="protein sequence ID" value="ANY80299.1"/>
    <property type="molecule type" value="Genomic_DNA"/>
</dbReference>
<dbReference type="RefSeq" id="WP_099511303.1">
    <property type="nucleotide sequence ID" value="NZ_CP016616.1"/>
</dbReference>
<evidence type="ECO:0000256" key="1">
    <source>
        <dbReference type="SAM" id="Phobius"/>
    </source>
</evidence>
<reference evidence="3" key="1">
    <citation type="submission" date="2016-07" db="EMBL/GenBank/DDBJ databases">
        <title>Microvirga ossetica sp. nov. a new species of rhizobia isolated from root nodules of the legume species Vicia alpestris Steven originated from North Ossetia region in the Caucasus.</title>
        <authorList>
            <person name="Safronova V.I."/>
            <person name="Kuznetsova I.G."/>
            <person name="Sazanova A.L."/>
            <person name="Belimov A."/>
            <person name="Andronov E."/>
            <person name="Osledkin Y.S."/>
            <person name="Onishchuk O.P."/>
            <person name="Kurchak O.N."/>
            <person name="Shaposhnikov A.I."/>
            <person name="Willems A."/>
            <person name="Tikhonovich I.A."/>
        </authorList>
    </citation>
    <scope>NUCLEOTIDE SEQUENCE [LARGE SCALE GENOMIC DNA]</scope>
    <source>
        <strain evidence="3">V5/3M</strain>
    </source>
</reference>
<gene>
    <name evidence="3" type="ORF">BB934_20400</name>
</gene>
<name>A0A1B2EK32_9HYPH</name>
<keyword evidence="1" id="KW-0812">Transmembrane</keyword>
<protein>
    <recommendedName>
        <fullName evidence="2">T6SS Phospholipase effector Tle1-like catalytic domain-containing protein</fullName>
    </recommendedName>
</protein>
<feature type="transmembrane region" description="Helical" evidence="1">
    <location>
        <begin position="483"/>
        <end position="501"/>
    </location>
</feature>
<evidence type="ECO:0000259" key="2">
    <source>
        <dbReference type="Pfam" id="PF09994"/>
    </source>
</evidence>
<dbReference type="PANTHER" id="PTHR33840:SF1">
    <property type="entry name" value="TLE1 PHOSPHOLIPASE DOMAIN-CONTAINING PROTEIN"/>
    <property type="match status" value="1"/>
</dbReference>
<feature type="transmembrane region" description="Helical" evidence="1">
    <location>
        <begin position="427"/>
        <end position="445"/>
    </location>
</feature>
<keyword evidence="1" id="KW-1133">Transmembrane helix</keyword>
<proteinExistence type="predicted"/>
<feature type="domain" description="T6SS Phospholipase effector Tle1-like catalytic" evidence="2">
    <location>
        <begin position="3"/>
        <end position="293"/>
    </location>
</feature>
<dbReference type="InterPro" id="IPR018712">
    <property type="entry name" value="Tle1-like_cat"/>
</dbReference>
<keyword evidence="1" id="KW-0472">Membrane</keyword>
<feature type="transmembrane region" description="Helical" evidence="1">
    <location>
        <begin position="568"/>
        <end position="589"/>
    </location>
</feature>
<sequence>MPKAIVLFSDGTGNSAAALFKTNVWRLYQALDLSPPEPGESRQIAYYDDGVGTSAFKLFAVFGGIFGLGLKRNVLDIYTFLCRNYEPGDRIYAFGFSRGAFTIRVLVGLVVKEGLIQCEQDASFNKHAADAYREYRKRYNQTGGLVGPLRWLRDFAMRTWRRWRGQIQYEDVPRLEIDEIAFVGVWDTVAAYGLPLAELTRAVDDWVWPLSMPNYKLSEKVLHARHALALDDERDTFHPLLWDEVAEAEMIALGRVRRDRLRQVWFAGMHSNVGGGYPDDSLSYVSLEWMLDEAAKAGLRFDDKAVAEIRRTASPYGPIYNSRRGFAAYYRYQPRKISARLDPPDPTTRVMQDTDLKGAGLLTGVRIHESVLERIRQGDDDYAPIVLPASYEIVRSDEAVEPPGEARSDLRAQQQEGVWNIVWKRRVTYFSTVVVSLLLAAMPLFEGLWPPSACVGPQCLVSPVLSKIGQFLPGFLSPWIDAFANRPGWFLIGVIAIALLLRKSTSLQVAIHDGMRDLWAGSLGMVGPSHSPKPRVEEISAGWIYRLRTNAAYQAILQILKWRAVPNVFGIAILAIGLLGGLALTVLLVQSVVYRTQLHVAEQDNRLCIGPTVQAEQFSPRLLCWSTGRQVEAGTRYKILFRVIEPWFDRDIATSPAGFEAGRMPWYIHFTAIPMRRFPASDWLQTMAKIIPADGDGGPIEALDVVCDPQGTWCSAELVAKADGLLHLFANDAIVRWDRLTDAYYGDNSGLADVTVEPMELSRK</sequence>